<gene>
    <name evidence="3" type="ORF">BJ987_002654</name>
</gene>
<dbReference type="SUPFAM" id="SSF51735">
    <property type="entry name" value="NAD(P)-binding Rossmann-fold domains"/>
    <property type="match status" value="1"/>
</dbReference>
<name>A0ABS4QDI4_9NOCA</name>
<dbReference type="Gene3D" id="3.40.50.720">
    <property type="entry name" value="NAD(P)-binding Rossmann-like Domain"/>
    <property type="match status" value="1"/>
</dbReference>
<evidence type="ECO:0000256" key="1">
    <source>
        <dbReference type="ARBA" id="ARBA00022857"/>
    </source>
</evidence>
<organism evidence="3 4">
    <name type="scientific">Nocardia goodfellowii</name>
    <dbReference type="NCBI Taxonomy" id="882446"/>
    <lineage>
        <taxon>Bacteria</taxon>
        <taxon>Bacillati</taxon>
        <taxon>Actinomycetota</taxon>
        <taxon>Actinomycetes</taxon>
        <taxon>Mycobacteriales</taxon>
        <taxon>Nocardiaceae</taxon>
        <taxon>Nocardia</taxon>
    </lineage>
</organism>
<feature type="domain" description="Enoyl reductase (ER)" evidence="2">
    <location>
        <begin position="10"/>
        <end position="299"/>
    </location>
</feature>
<dbReference type="CDD" id="cd05289">
    <property type="entry name" value="MDR_like_2"/>
    <property type="match status" value="1"/>
</dbReference>
<dbReference type="Proteomes" id="UP001519325">
    <property type="component" value="Unassembled WGS sequence"/>
</dbReference>
<dbReference type="SUPFAM" id="SSF50129">
    <property type="entry name" value="GroES-like"/>
    <property type="match status" value="1"/>
</dbReference>
<dbReference type="InterPro" id="IPR020843">
    <property type="entry name" value="ER"/>
</dbReference>
<accession>A0ABS4QDI4</accession>
<reference evidence="3 4" key="1">
    <citation type="submission" date="2021-03" db="EMBL/GenBank/DDBJ databases">
        <title>Sequencing the genomes of 1000 actinobacteria strains.</title>
        <authorList>
            <person name="Klenk H.-P."/>
        </authorList>
    </citation>
    <scope>NUCLEOTIDE SEQUENCE [LARGE SCALE GENOMIC DNA]</scope>
    <source>
        <strain evidence="3 4">DSM 45516</strain>
    </source>
</reference>
<sequence length="302" mass="30923">MRAIAYSEFGGPEVLRVVEAPVPEPTGAEVRVAVRAAGVNPADWKMRSGALVFGEPKFPQFPGSEIAGFVDALGPDAHGHAIGDQVFGWARSGGYAEYALSSALARKPEGLDWADAVALPVAVSTAAKVLDMLKVQAGETLLVNGASGAVGSMAVQLARAEGVVVIGTASARNQELVRGLGAIPTTYGDGLADRVRAVAPHGVDAVFDAGQGGLPAAIELRGGTDRIVTIADPAAGELGVTFASGSPGPRPVELAEQVAERVLTGEFRLPAPARAFTLEEAALAQREMEHGHGSGKVVLLIN</sequence>
<protein>
    <submittedName>
        <fullName evidence="3">NADPH:quinone reductase-like Zn-dependent oxidoreductase</fullName>
    </submittedName>
</protein>
<evidence type="ECO:0000313" key="4">
    <source>
        <dbReference type="Proteomes" id="UP001519325"/>
    </source>
</evidence>
<dbReference type="RefSeq" id="WP_209888905.1">
    <property type="nucleotide sequence ID" value="NZ_JAGGMR010000001.1"/>
</dbReference>
<dbReference type="Pfam" id="PF08240">
    <property type="entry name" value="ADH_N"/>
    <property type="match status" value="1"/>
</dbReference>
<evidence type="ECO:0000259" key="2">
    <source>
        <dbReference type="SMART" id="SM00829"/>
    </source>
</evidence>
<dbReference type="EMBL" id="JAGGMR010000001">
    <property type="protein sequence ID" value="MBP2189753.1"/>
    <property type="molecule type" value="Genomic_DNA"/>
</dbReference>
<dbReference type="SMART" id="SM00829">
    <property type="entry name" value="PKS_ER"/>
    <property type="match status" value="1"/>
</dbReference>
<dbReference type="PANTHER" id="PTHR44154:SF1">
    <property type="entry name" value="QUINONE OXIDOREDUCTASE"/>
    <property type="match status" value="1"/>
</dbReference>
<dbReference type="PANTHER" id="PTHR44154">
    <property type="entry name" value="QUINONE OXIDOREDUCTASE"/>
    <property type="match status" value="1"/>
</dbReference>
<dbReference type="InterPro" id="IPR013154">
    <property type="entry name" value="ADH-like_N"/>
</dbReference>
<proteinExistence type="predicted"/>
<dbReference type="InterPro" id="IPR011032">
    <property type="entry name" value="GroES-like_sf"/>
</dbReference>
<dbReference type="InterPro" id="IPR036291">
    <property type="entry name" value="NAD(P)-bd_dom_sf"/>
</dbReference>
<comment type="caution">
    <text evidence="3">The sequence shown here is derived from an EMBL/GenBank/DDBJ whole genome shotgun (WGS) entry which is preliminary data.</text>
</comment>
<dbReference type="Pfam" id="PF13602">
    <property type="entry name" value="ADH_zinc_N_2"/>
    <property type="match status" value="1"/>
</dbReference>
<keyword evidence="4" id="KW-1185">Reference proteome</keyword>
<keyword evidence="1" id="KW-0521">NADP</keyword>
<dbReference type="Gene3D" id="3.90.180.10">
    <property type="entry name" value="Medium-chain alcohol dehydrogenases, catalytic domain"/>
    <property type="match status" value="1"/>
</dbReference>
<evidence type="ECO:0000313" key="3">
    <source>
        <dbReference type="EMBL" id="MBP2189753.1"/>
    </source>
</evidence>
<dbReference type="InterPro" id="IPR051603">
    <property type="entry name" value="Zinc-ADH_QOR/CCCR"/>
</dbReference>